<evidence type="ECO:0000313" key="5">
    <source>
        <dbReference type="Proteomes" id="UP000193144"/>
    </source>
</evidence>
<keyword evidence="5" id="KW-1185">Reference proteome</keyword>
<dbReference type="OrthoDB" id="3763672at2759"/>
<reference evidence="4 5" key="1">
    <citation type="submission" date="2016-07" db="EMBL/GenBank/DDBJ databases">
        <title>Pervasive Adenine N6-methylation of Active Genes in Fungi.</title>
        <authorList>
            <consortium name="DOE Joint Genome Institute"/>
            <person name="Mondo S.J."/>
            <person name="Dannebaum R.O."/>
            <person name="Kuo R.C."/>
            <person name="Labutti K."/>
            <person name="Haridas S."/>
            <person name="Kuo A."/>
            <person name="Salamov A."/>
            <person name="Ahrendt S.R."/>
            <person name="Lipzen A."/>
            <person name="Sullivan W."/>
            <person name="Andreopoulos W.B."/>
            <person name="Clum A."/>
            <person name="Lindquist E."/>
            <person name="Daum C."/>
            <person name="Ramamoorthy G.K."/>
            <person name="Gryganskyi A."/>
            <person name="Culley D."/>
            <person name="Magnuson J.K."/>
            <person name="James T.Y."/>
            <person name="O'Malley M.A."/>
            <person name="Stajich J.E."/>
            <person name="Spatafora J.W."/>
            <person name="Visel A."/>
            <person name="Grigoriev I.V."/>
        </authorList>
    </citation>
    <scope>NUCLEOTIDE SEQUENCE [LARGE SCALE GENOMIC DNA]</scope>
    <source>
        <strain evidence="4 5">CBS 115471</strain>
    </source>
</reference>
<sequence length="236" mass="27996">MNHYLYAQIHGYDYKYYQAQHMSGYYDTWIRPHILASLLHDYDFVITLDADVTATHMEVPFEWLFNRWNITPRTSISMPWDVEEREPETGEVLSQDSKGLRVYNAGFVIVRNLPLTFELLQEWGNCPNETRYEGCAHWKETWSHEQRAFSEYIRYDFNPQGDNIVPIPCDDAMSWPGATKDYPGRIISDCNGNFFRHHTLTKEKPKDEFQNSVMQLVAQTLQREVKLEKENIWTKE</sequence>
<dbReference type="PANTHER" id="PTHR31306">
    <property type="entry name" value="ALPHA-1,6-MANNOSYLTRANSFERASE MNN11-RELATED"/>
    <property type="match status" value="1"/>
</dbReference>
<dbReference type="Proteomes" id="UP000193144">
    <property type="component" value="Unassembled WGS sequence"/>
</dbReference>
<dbReference type="AlphaFoldDB" id="A0A1Y1Z6C5"/>
<keyword evidence="2" id="KW-0328">Glycosyltransferase</keyword>
<evidence type="ECO:0000313" key="4">
    <source>
        <dbReference type="EMBL" id="ORY05547.1"/>
    </source>
</evidence>
<dbReference type="GO" id="GO:0016757">
    <property type="term" value="F:glycosyltransferase activity"/>
    <property type="evidence" value="ECO:0007669"/>
    <property type="project" value="UniProtKB-KW"/>
</dbReference>
<dbReference type="InterPro" id="IPR008630">
    <property type="entry name" value="Glyco_trans_34"/>
</dbReference>
<dbReference type="GO" id="GO:0000139">
    <property type="term" value="C:Golgi membrane"/>
    <property type="evidence" value="ECO:0007669"/>
    <property type="project" value="TreeGrafter"/>
</dbReference>
<gene>
    <name evidence="4" type="ORF">BCR34DRAFT_626829</name>
</gene>
<protein>
    <recommendedName>
        <fullName evidence="6">Nucleotide-diphospho-sugar transferase domain-containing protein</fullName>
    </recommendedName>
</protein>
<accession>A0A1Y1Z6C5</accession>
<organism evidence="4 5">
    <name type="scientific">Clohesyomyces aquaticus</name>
    <dbReference type="NCBI Taxonomy" id="1231657"/>
    <lineage>
        <taxon>Eukaryota</taxon>
        <taxon>Fungi</taxon>
        <taxon>Dikarya</taxon>
        <taxon>Ascomycota</taxon>
        <taxon>Pezizomycotina</taxon>
        <taxon>Dothideomycetes</taxon>
        <taxon>Pleosporomycetidae</taxon>
        <taxon>Pleosporales</taxon>
        <taxon>Lindgomycetaceae</taxon>
        <taxon>Clohesyomyces</taxon>
    </lineage>
</organism>
<evidence type="ECO:0000256" key="1">
    <source>
        <dbReference type="ARBA" id="ARBA00005664"/>
    </source>
</evidence>
<evidence type="ECO:0000256" key="2">
    <source>
        <dbReference type="ARBA" id="ARBA00022676"/>
    </source>
</evidence>
<comment type="caution">
    <text evidence="4">The sequence shown here is derived from an EMBL/GenBank/DDBJ whole genome shotgun (WGS) entry which is preliminary data.</text>
</comment>
<comment type="similarity">
    <text evidence="1">Belongs to the glycosyltransferase 34 family.</text>
</comment>
<dbReference type="GO" id="GO:0006487">
    <property type="term" value="P:protein N-linked glycosylation"/>
    <property type="evidence" value="ECO:0007669"/>
    <property type="project" value="TreeGrafter"/>
</dbReference>
<keyword evidence="3" id="KW-0808">Transferase</keyword>
<evidence type="ECO:0000256" key="3">
    <source>
        <dbReference type="ARBA" id="ARBA00022679"/>
    </source>
</evidence>
<dbReference type="InterPro" id="IPR029044">
    <property type="entry name" value="Nucleotide-diphossugar_trans"/>
</dbReference>
<proteinExistence type="inferred from homology"/>
<dbReference type="EMBL" id="MCFA01000124">
    <property type="protein sequence ID" value="ORY05547.1"/>
    <property type="molecule type" value="Genomic_DNA"/>
</dbReference>
<dbReference type="Gene3D" id="3.90.550.10">
    <property type="entry name" value="Spore Coat Polysaccharide Biosynthesis Protein SpsA, Chain A"/>
    <property type="match status" value="1"/>
</dbReference>
<evidence type="ECO:0008006" key="6">
    <source>
        <dbReference type="Google" id="ProtNLM"/>
    </source>
</evidence>
<name>A0A1Y1Z6C5_9PLEO</name>
<dbReference type="PANTHER" id="PTHR31306:SF3">
    <property type="entry name" value="NUCLEOTIDE-DIPHOSPHO-SUGAR TRANSFERASE DOMAIN-CONTAINING PROTEIN"/>
    <property type="match status" value="1"/>
</dbReference>